<evidence type="ECO:0000256" key="1">
    <source>
        <dbReference type="SAM" id="MobiDB-lite"/>
    </source>
</evidence>
<feature type="region of interest" description="Disordered" evidence="1">
    <location>
        <begin position="112"/>
        <end position="137"/>
    </location>
</feature>
<organism evidence="2 3">
    <name type="scientific">Elysia chlorotica</name>
    <name type="common">Eastern emerald elysia</name>
    <name type="synonym">Sea slug</name>
    <dbReference type="NCBI Taxonomy" id="188477"/>
    <lineage>
        <taxon>Eukaryota</taxon>
        <taxon>Metazoa</taxon>
        <taxon>Spiralia</taxon>
        <taxon>Lophotrochozoa</taxon>
        <taxon>Mollusca</taxon>
        <taxon>Gastropoda</taxon>
        <taxon>Heterobranchia</taxon>
        <taxon>Euthyneura</taxon>
        <taxon>Panpulmonata</taxon>
        <taxon>Sacoglossa</taxon>
        <taxon>Placobranchoidea</taxon>
        <taxon>Plakobranchidae</taxon>
        <taxon>Elysia</taxon>
    </lineage>
</organism>
<name>A0A3S0Z568_ELYCH</name>
<dbReference type="AlphaFoldDB" id="A0A3S0Z568"/>
<keyword evidence="3" id="KW-1185">Reference proteome</keyword>
<evidence type="ECO:0008006" key="4">
    <source>
        <dbReference type="Google" id="ProtNLM"/>
    </source>
</evidence>
<reference evidence="2 3" key="1">
    <citation type="submission" date="2019-01" db="EMBL/GenBank/DDBJ databases">
        <title>A draft genome assembly of the solar-powered sea slug Elysia chlorotica.</title>
        <authorList>
            <person name="Cai H."/>
            <person name="Li Q."/>
            <person name="Fang X."/>
            <person name="Li J."/>
            <person name="Curtis N.E."/>
            <person name="Altenburger A."/>
            <person name="Shibata T."/>
            <person name="Feng M."/>
            <person name="Maeda T."/>
            <person name="Schwartz J.A."/>
            <person name="Shigenobu S."/>
            <person name="Lundholm N."/>
            <person name="Nishiyama T."/>
            <person name="Yang H."/>
            <person name="Hasebe M."/>
            <person name="Li S."/>
            <person name="Pierce S.K."/>
            <person name="Wang J."/>
        </authorList>
    </citation>
    <scope>NUCLEOTIDE SEQUENCE [LARGE SCALE GENOMIC DNA]</scope>
    <source>
        <strain evidence="2">EC2010</strain>
        <tissue evidence="2">Whole organism of an adult</tissue>
    </source>
</reference>
<sequence length="281" mass="31125">MSSLTKLPISPQCIPLEEMSSLTKLPISPQCIPLEEMSSLTKLPISPQCIPLEEMSSLTKLPISPQCIPLEEMSSLTKLPISPQCIPLEEMSSLTVHSLGRDEQTLELTAACPQPAHQHDSRRPDQAATIRREPRGPSPALLRARLWDGRSAPDSSAGPGPACKVCQAEYRGHLQQVEGHVFSGPSRSSWRILTADDINRLSQKQQDAHEKLYHVAEGAEKTGLQINIRKTEAMRMNIKQANALRLHDENIEEVDKFVYLGSVSKDGGTDEDIRCRINKAR</sequence>
<dbReference type="STRING" id="188477.A0A3S0Z568"/>
<dbReference type="Proteomes" id="UP000271974">
    <property type="component" value="Unassembled WGS sequence"/>
</dbReference>
<dbReference type="OrthoDB" id="10059790at2759"/>
<gene>
    <name evidence="2" type="ORF">EGW08_022622</name>
</gene>
<proteinExistence type="predicted"/>
<dbReference type="EMBL" id="RQTK01001621">
    <property type="protein sequence ID" value="RUS69618.1"/>
    <property type="molecule type" value="Genomic_DNA"/>
</dbReference>
<protein>
    <recommendedName>
        <fullName evidence="4">Reverse transcriptase domain-containing protein</fullName>
    </recommendedName>
</protein>
<accession>A0A3S0Z568</accession>
<evidence type="ECO:0000313" key="2">
    <source>
        <dbReference type="EMBL" id="RUS69618.1"/>
    </source>
</evidence>
<feature type="compositionally biased region" description="Basic and acidic residues" evidence="1">
    <location>
        <begin position="117"/>
        <end position="135"/>
    </location>
</feature>
<evidence type="ECO:0000313" key="3">
    <source>
        <dbReference type="Proteomes" id="UP000271974"/>
    </source>
</evidence>
<comment type="caution">
    <text evidence="2">The sequence shown here is derived from an EMBL/GenBank/DDBJ whole genome shotgun (WGS) entry which is preliminary data.</text>
</comment>